<feature type="non-terminal residue" evidence="1">
    <location>
        <position position="183"/>
    </location>
</feature>
<dbReference type="EMBL" id="UINC01079762">
    <property type="protein sequence ID" value="SVC22084.1"/>
    <property type="molecule type" value="Genomic_DNA"/>
</dbReference>
<reference evidence="1" key="1">
    <citation type="submission" date="2018-05" db="EMBL/GenBank/DDBJ databases">
        <authorList>
            <person name="Lanie J.A."/>
            <person name="Ng W.-L."/>
            <person name="Kazmierczak K.M."/>
            <person name="Andrzejewski T.M."/>
            <person name="Davidsen T.M."/>
            <person name="Wayne K.J."/>
            <person name="Tettelin H."/>
            <person name="Glass J.I."/>
            <person name="Rusch D."/>
            <person name="Podicherti R."/>
            <person name="Tsui H.-C.T."/>
            <person name="Winkler M.E."/>
        </authorList>
    </citation>
    <scope>NUCLEOTIDE SEQUENCE</scope>
</reference>
<organism evidence="1">
    <name type="scientific">marine metagenome</name>
    <dbReference type="NCBI Taxonomy" id="408172"/>
    <lineage>
        <taxon>unclassified sequences</taxon>
        <taxon>metagenomes</taxon>
        <taxon>ecological metagenomes</taxon>
    </lineage>
</organism>
<name>A0A382KAV8_9ZZZZ</name>
<gene>
    <name evidence="1" type="ORF">METZ01_LOCUS274938</name>
</gene>
<sequence length="183" mass="21551">MTLLDTTLLTSLLLNQVSNEAIDKVISRTKEKPDVAWYSVNFTEPELVKEFPNLGYMVMKDKTYKSKKFNNKLVYAFECYGEFTGESYINYNQYYEAEKPYNFLESDYILKNNKQVTASTNIYYDNQQLISNIFKDKNKTKINQEKISYNLNNFLAPDIWTNCQDRKVGDQKEFIDLDHETGL</sequence>
<proteinExistence type="predicted"/>
<accession>A0A382KAV8</accession>
<dbReference type="AlphaFoldDB" id="A0A382KAV8"/>
<protein>
    <submittedName>
        <fullName evidence="1">Uncharacterized protein</fullName>
    </submittedName>
</protein>
<evidence type="ECO:0000313" key="1">
    <source>
        <dbReference type="EMBL" id="SVC22084.1"/>
    </source>
</evidence>